<dbReference type="InterPro" id="IPR011766">
    <property type="entry name" value="TPP_enzyme_TPP-bd"/>
</dbReference>
<feature type="domain" description="Thiamine pyrophosphate enzyme central" evidence="5">
    <location>
        <begin position="185"/>
        <end position="290"/>
    </location>
</feature>
<dbReference type="Pfam" id="PF02776">
    <property type="entry name" value="TPP_enzyme_N"/>
    <property type="match status" value="1"/>
</dbReference>
<dbReference type="GO" id="GO:0005948">
    <property type="term" value="C:acetolactate synthase complex"/>
    <property type="evidence" value="ECO:0007669"/>
    <property type="project" value="TreeGrafter"/>
</dbReference>
<dbReference type="PROSITE" id="PS00187">
    <property type="entry name" value="TPP_ENZYMES"/>
    <property type="match status" value="1"/>
</dbReference>
<protein>
    <submittedName>
        <fullName evidence="8">Unannotated protein</fullName>
    </submittedName>
</protein>
<sequence length="523" mass="53464">MSATTDLSKSLAEGLRAAGVTAIFGMPGGGPNLDMIGAAAECGIDFILAHSETAACMMASSHGRLTGTVGVAIVTRGPGLTSAINGLAQATLDRFPLVLISDTVSSAQSLRIAHQRLDQVATAAPVTKWSGILGAGDPAGVVAGAVALACAAPQGAVHLAFDPTQAGDAAPTLPPRAHSAEAELTAARTLVAAARRPVVIVGLDAVADTGVVRAALLATDAPLLVTYEAKGVIPETWPSFAGSFTGVAADRRLLEQADLIIGIGLDSVEPMPGEWPYAAEVLLLHSYPVETAYFGDPTLVVGDYSALLADVLPGLQGQWPAEARAFSLAEGLIALESESPLRPQDVVSLANEAYPGAVATVDAGAHMLVAMALWPSDEPRTVLISNGLATMGFALPAAIAAAIACPDRKVICFVGDGGLGMVLAELELVARRNLDLTVIVFNDATLTLIQLKQGNTMQGDATTVGYSSTDFAAIAAGMGLGSQVARSTAEFRGALAASESRPFLIDARVDAKDYQGIMRLARG</sequence>
<dbReference type="GO" id="GO:0030976">
    <property type="term" value="F:thiamine pyrophosphate binding"/>
    <property type="evidence" value="ECO:0007669"/>
    <property type="project" value="InterPro"/>
</dbReference>
<dbReference type="InterPro" id="IPR012001">
    <property type="entry name" value="Thiamin_PyroP_enz_TPP-bd_dom"/>
</dbReference>
<dbReference type="PANTHER" id="PTHR18968">
    <property type="entry name" value="THIAMINE PYROPHOSPHATE ENZYMES"/>
    <property type="match status" value="1"/>
</dbReference>
<dbReference type="CDD" id="cd07035">
    <property type="entry name" value="TPP_PYR_POX_like"/>
    <property type="match status" value="1"/>
</dbReference>
<reference evidence="8" key="1">
    <citation type="submission" date="2020-05" db="EMBL/GenBank/DDBJ databases">
        <authorList>
            <person name="Chiriac C."/>
            <person name="Salcher M."/>
            <person name="Ghai R."/>
            <person name="Kavagutti S V."/>
        </authorList>
    </citation>
    <scope>NUCLEOTIDE SEQUENCE</scope>
</reference>
<proteinExistence type="inferred from homology"/>
<dbReference type="GO" id="GO:0050660">
    <property type="term" value="F:flavin adenine dinucleotide binding"/>
    <property type="evidence" value="ECO:0007669"/>
    <property type="project" value="TreeGrafter"/>
</dbReference>
<dbReference type="SUPFAM" id="SSF52518">
    <property type="entry name" value="Thiamin diphosphate-binding fold (THDP-binding)"/>
    <property type="match status" value="2"/>
</dbReference>
<dbReference type="InterPro" id="IPR045229">
    <property type="entry name" value="TPP_enz"/>
</dbReference>
<evidence type="ECO:0000256" key="2">
    <source>
        <dbReference type="ARBA" id="ARBA00007812"/>
    </source>
</evidence>
<dbReference type="InterPro" id="IPR012000">
    <property type="entry name" value="Thiamin_PyroP_enz_cen_dom"/>
</dbReference>
<dbReference type="Gene3D" id="3.40.50.1220">
    <property type="entry name" value="TPP-binding domain"/>
    <property type="match status" value="1"/>
</dbReference>
<comment type="cofactor">
    <cofactor evidence="1">
        <name>thiamine diphosphate</name>
        <dbReference type="ChEBI" id="CHEBI:58937"/>
    </cofactor>
</comment>
<dbReference type="AlphaFoldDB" id="A0A6J7CMT2"/>
<dbReference type="SUPFAM" id="SSF52467">
    <property type="entry name" value="DHS-like NAD/FAD-binding domain"/>
    <property type="match status" value="1"/>
</dbReference>
<dbReference type="GO" id="GO:0009097">
    <property type="term" value="P:isoleucine biosynthetic process"/>
    <property type="evidence" value="ECO:0007669"/>
    <property type="project" value="TreeGrafter"/>
</dbReference>
<accession>A0A6J7CMT2</accession>
<dbReference type="GO" id="GO:0000287">
    <property type="term" value="F:magnesium ion binding"/>
    <property type="evidence" value="ECO:0007669"/>
    <property type="project" value="InterPro"/>
</dbReference>
<feature type="domain" description="Thiamine pyrophosphate enzyme N-terminal TPP-binding" evidence="7">
    <location>
        <begin position="7"/>
        <end position="121"/>
    </location>
</feature>
<organism evidence="8">
    <name type="scientific">freshwater metagenome</name>
    <dbReference type="NCBI Taxonomy" id="449393"/>
    <lineage>
        <taxon>unclassified sequences</taxon>
        <taxon>metagenomes</taxon>
        <taxon>ecological metagenomes</taxon>
    </lineage>
</organism>
<dbReference type="InterPro" id="IPR029061">
    <property type="entry name" value="THDP-binding"/>
</dbReference>
<evidence type="ECO:0000313" key="8">
    <source>
        <dbReference type="EMBL" id="CAB4857459.1"/>
    </source>
</evidence>
<dbReference type="PANTHER" id="PTHR18968:SF13">
    <property type="entry name" value="ACETOLACTATE SYNTHASE CATALYTIC SUBUNIT, MITOCHONDRIAL"/>
    <property type="match status" value="1"/>
</dbReference>
<comment type="similarity">
    <text evidence="2 4">Belongs to the TPP enzyme family.</text>
</comment>
<dbReference type="EMBL" id="CAFBLS010000002">
    <property type="protein sequence ID" value="CAB4857459.1"/>
    <property type="molecule type" value="Genomic_DNA"/>
</dbReference>
<dbReference type="Gene3D" id="3.40.50.970">
    <property type="match status" value="2"/>
</dbReference>
<feature type="domain" description="Thiamine pyrophosphate enzyme TPP-binding" evidence="6">
    <location>
        <begin position="362"/>
        <end position="506"/>
    </location>
</feature>
<dbReference type="InterPro" id="IPR000399">
    <property type="entry name" value="TPP-bd_CS"/>
</dbReference>
<evidence type="ECO:0000259" key="5">
    <source>
        <dbReference type="Pfam" id="PF00205"/>
    </source>
</evidence>
<dbReference type="GO" id="GO:0003984">
    <property type="term" value="F:acetolactate synthase activity"/>
    <property type="evidence" value="ECO:0007669"/>
    <property type="project" value="TreeGrafter"/>
</dbReference>
<name>A0A6J7CMT2_9ZZZZ</name>
<dbReference type="CDD" id="cd00568">
    <property type="entry name" value="TPP_enzymes"/>
    <property type="match status" value="1"/>
</dbReference>
<dbReference type="Pfam" id="PF00205">
    <property type="entry name" value="TPP_enzyme_M"/>
    <property type="match status" value="1"/>
</dbReference>
<dbReference type="GO" id="GO:0009099">
    <property type="term" value="P:L-valine biosynthetic process"/>
    <property type="evidence" value="ECO:0007669"/>
    <property type="project" value="TreeGrafter"/>
</dbReference>
<evidence type="ECO:0000259" key="7">
    <source>
        <dbReference type="Pfam" id="PF02776"/>
    </source>
</evidence>
<evidence type="ECO:0000256" key="3">
    <source>
        <dbReference type="ARBA" id="ARBA00023052"/>
    </source>
</evidence>
<gene>
    <name evidence="8" type="ORF">UFOPK3402_00030</name>
</gene>
<keyword evidence="3 4" id="KW-0786">Thiamine pyrophosphate</keyword>
<evidence type="ECO:0000256" key="4">
    <source>
        <dbReference type="RuleBase" id="RU362132"/>
    </source>
</evidence>
<evidence type="ECO:0000256" key="1">
    <source>
        <dbReference type="ARBA" id="ARBA00001964"/>
    </source>
</evidence>
<dbReference type="InterPro" id="IPR029035">
    <property type="entry name" value="DHS-like_NAD/FAD-binding_dom"/>
</dbReference>
<evidence type="ECO:0000259" key="6">
    <source>
        <dbReference type="Pfam" id="PF02775"/>
    </source>
</evidence>
<dbReference type="Pfam" id="PF02775">
    <property type="entry name" value="TPP_enzyme_C"/>
    <property type="match status" value="1"/>
</dbReference>